<sequence>MKKDTDQQRYKFDQQTFEDALEGIIDPVKLWLMSGELRDKGISSLTDAIRMVRKSCKAGHIQKPEGTKLAEATKCSPPLVSKLWNNTGYKKVENKESAQLTIEQEQSLKQELKLRGQQIVTSTTVGTQIFQRVTRMKELKGIPVELNANADDVSYQQYCDSHKRMIIVRKANVKFGLHNPVDRGEKRVSVMTGAAQSGDYMLSFVIQRQSVDHFVHLLSGTRQEKDANIAVSEGSNMTNPLFDEWILNCAVPFYDQQRQKIGATLTIPDVLQVDNCRFGDIQLIQIQFVVIKAPQYS</sequence>
<gene>
    <name evidence="1" type="ORF">EZS28_033751</name>
</gene>
<dbReference type="OrthoDB" id="10072016at2759"/>
<comment type="caution">
    <text evidence="1">The sequence shown here is derived from an EMBL/GenBank/DDBJ whole genome shotgun (WGS) entry which is preliminary data.</text>
</comment>
<accession>A0A5J4UKH7</accession>
<protein>
    <recommendedName>
        <fullName evidence="3">DDE-1 domain-containing protein</fullName>
    </recommendedName>
</protein>
<evidence type="ECO:0000313" key="1">
    <source>
        <dbReference type="EMBL" id="KAA6370723.1"/>
    </source>
</evidence>
<proteinExistence type="predicted"/>
<evidence type="ECO:0000313" key="2">
    <source>
        <dbReference type="Proteomes" id="UP000324800"/>
    </source>
</evidence>
<organism evidence="1 2">
    <name type="scientific">Streblomastix strix</name>
    <dbReference type="NCBI Taxonomy" id="222440"/>
    <lineage>
        <taxon>Eukaryota</taxon>
        <taxon>Metamonada</taxon>
        <taxon>Preaxostyla</taxon>
        <taxon>Oxymonadida</taxon>
        <taxon>Streblomastigidae</taxon>
        <taxon>Streblomastix</taxon>
    </lineage>
</organism>
<dbReference type="EMBL" id="SNRW01015122">
    <property type="protein sequence ID" value="KAA6370723.1"/>
    <property type="molecule type" value="Genomic_DNA"/>
</dbReference>
<dbReference type="Proteomes" id="UP000324800">
    <property type="component" value="Unassembled WGS sequence"/>
</dbReference>
<name>A0A5J4UKH7_9EUKA</name>
<dbReference type="AlphaFoldDB" id="A0A5J4UKH7"/>
<evidence type="ECO:0008006" key="3">
    <source>
        <dbReference type="Google" id="ProtNLM"/>
    </source>
</evidence>
<reference evidence="1 2" key="1">
    <citation type="submission" date="2019-03" db="EMBL/GenBank/DDBJ databases">
        <title>Single cell metagenomics reveals metabolic interactions within the superorganism composed of flagellate Streblomastix strix and complex community of Bacteroidetes bacteria on its surface.</title>
        <authorList>
            <person name="Treitli S.C."/>
            <person name="Kolisko M."/>
            <person name="Husnik F."/>
            <person name="Keeling P."/>
            <person name="Hampl V."/>
        </authorList>
    </citation>
    <scope>NUCLEOTIDE SEQUENCE [LARGE SCALE GENOMIC DNA]</scope>
    <source>
        <strain evidence="1">ST1C</strain>
    </source>
</reference>